<dbReference type="EMBL" id="OX451738">
    <property type="protein sequence ID" value="CAI8606299.1"/>
    <property type="molecule type" value="Genomic_DNA"/>
</dbReference>
<organism evidence="2 3">
    <name type="scientific">Vicia faba</name>
    <name type="common">Broad bean</name>
    <name type="synonym">Faba vulgaris</name>
    <dbReference type="NCBI Taxonomy" id="3906"/>
    <lineage>
        <taxon>Eukaryota</taxon>
        <taxon>Viridiplantae</taxon>
        <taxon>Streptophyta</taxon>
        <taxon>Embryophyta</taxon>
        <taxon>Tracheophyta</taxon>
        <taxon>Spermatophyta</taxon>
        <taxon>Magnoliopsida</taxon>
        <taxon>eudicotyledons</taxon>
        <taxon>Gunneridae</taxon>
        <taxon>Pentapetalae</taxon>
        <taxon>rosids</taxon>
        <taxon>fabids</taxon>
        <taxon>Fabales</taxon>
        <taxon>Fabaceae</taxon>
        <taxon>Papilionoideae</taxon>
        <taxon>50 kb inversion clade</taxon>
        <taxon>NPAAA clade</taxon>
        <taxon>Hologalegina</taxon>
        <taxon>IRL clade</taxon>
        <taxon>Fabeae</taxon>
        <taxon>Vicia</taxon>
    </lineage>
</organism>
<evidence type="ECO:0000313" key="2">
    <source>
        <dbReference type="EMBL" id="CAI8606299.1"/>
    </source>
</evidence>
<sequence length="147" mass="16074">MEDGVNEPTAEEQGSKEHIIENHAYEECVVEKSSTEGSLLLSSSYNASLWSFLHQNPSLVLKSISQTKVKASSGPNLVLQLGIETSIGMSASVPTDAENVPSDIMKTLEESKNENDEVKAQMICQEETNVMVQNLLTTMVSRLPPSY</sequence>
<reference evidence="2 3" key="1">
    <citation type="submission" date="2023-01" db="EMBL/GenBank/DDBJ databases">
        <authorList>
            <person name="Kreplak J."/>
        </authorList>
    </citation>
    <scope>NUCLEOTIDE SEQUENCE [LARGE SCALE GENOMIC DNA]</scope>
</reference>
<dbReference type="Proteomes" id="UP001157006">
    <property type="component" value="Chromosome 3"/>
</dbReference>
<feature type="region of interest" description="Disordered" evidence="1">
    <location>
        <begin position="1"/>
        <end position="20"/>
    </location>
</feature>
<keyword evidence="3" id="KW-1185">Reference proteome</keyword>
<accession>A0AAV1A6T9</accession>
<proteinExistence type="predicted"/>
<evidence type="ECO:0000256" key="1">
    <source>
        <dbReference type="SAM" id="MobiDB-lite"/>
    </source>
</evidence>
<protein>
    <submittedName>
        <fullName evidence="2">Uncharacterized protein</fullName>
    </submittedName>
</protein>
<name>A0AAV1A6T9_VICFA</name>
<gene>
    <name evidence="2" type="ORF">VFH_III223120</name>
</gene>
<evidence type="ECO:0000313" key="3">
    <source>
        <dbReference type="Proteomes" id="UP001157006"/>
    </source>
</evidence>
<dbReference type="AlphaFoldDB" id="A0AAV1A6T9"/>